<protein>
    <submittedName>
        <fullName evidence="1">Uncharacterized protein</fullName>
    </submittedName>
</protein>
<gene>
    <name evidence="1" type="ORF">BaRGS_00025064</name>
</gene>
<organism evidence="1 2">
    <name type="scientific">Batillaria attramentaria</name>
    <dbReference type="NCBI Taxonomy" id="370345"/>
    <lineage>
        <taxon>Eukaryota</taxon>
        <taxon>Metazoa</taxon>
        <taxon>Spiralia</taxon>
        <taxon>Lophotrochozoa</taxon>
        <taxon>Mollusca</taxon>
        <taxon>Gastropoda</taxon>
        <taxon>Caenogastropoda</taxon>
        <taxon>Sorbeoconcha</taxon>
        <taxon>Cerithioidea</taxon>
        <taxon>Batillariidae</taxon>
        <taxon>Batillaria</taxon>
    </lineage>
</organism>
<evidence type="ECO:0000313" key="2">
    <source>
        <dbReference type="Proteomes" id="UP001519460"/>
    </source>
</evidence>
<comment type="caution">
    <text evidence="1">The sequence shown here is derived from an EMBL/GenBank/DDBJ whole genome shotgun (WGS) entry which is preliminary data.</text>
</comment>
<accession>A0ABD0K960</accession>
<sequence>MEVQDRQFMHDKVRHASGALCSFIKVHFKPIAYGRRHLFFAELTRYQIQPKFREVKIQLVGGGGGSMIIVRDVRGMVPRLSRSRSSGFACMAASSSQRSHECPCSPQNVGACFT</sequence>
<name>A0ABD0K960_9CAEN</name>
<proteinExistence type="predicted"/>
<keyword evidence="2" id="KW-1185">Reference proteome</keyword>
<reference evidence="1 2" key="1">
    <citation type="journal article" date="2023" name="Sci. Data">
        <title>Genome assembly of the Korean intertidal mud-creeper Batillaria attramentaria.</title>
        <authorList>
            <person name="Patra A.K."/>
            <person name="Ho P.T."/>
            <person name="Jun S."/>
            <person name="Lee S.J."/>
            <person name="Kim Y."/>
            <person name="Won Y.J."/>
        </authorList>
    </citation>
    <scope>NUCLEOTIDE SEQUENCE [LARGE SCALE GENOMIC DNA]</scope>
    <source>
        <strain evidence="1">Wonlab-2016</strain>
    </source>
</reference>
<evidence type="ECO:0000313" key="1">
    <source>
        <dbReference type="EMBL" id="KAK7483631.1"/>
    </source>
</evidence>
<dbReference type="AlphaFoldDB" id="A0ABD0K960"/>
<dbReference type="EMBL" id="JACVVK020000223">
    <property type="protein sequence ID" value="KAK7483631.1"/>
    <property type="molecule type" value="Genomic_DNA"/>
</dbReference>
<feature type="non-terminal residue" evidence="1">
    <location>
        <position position="114"/>
    </location>
</feature>
<dbReference type="Proteomes" id="UP001519460">
    <property type="component" value="Unassembled WGS sequence"/>
</dbReference>